<sequence length="372" mass="41539">MLKSLFFGLSLLLVALPAWAGYDNPQLRVLLLTTRQPFSLVAKEGLRVQGIDLNQGQNRLDIFPQGRSGIEAAGNLLPRLSVHSKGLIGLIQPGQKATLWYDGFLEVRTSTEGAQVINHIDTERYLEGVLGGEIKTNWPIEAVKAQAVLARTFALYRRYERGAGAWHLKNGATDQMYQGKNVSDPRARFAIDKTRGLVVSYKGRLAQTFYHADCGGVTELPSALWDLHLPYYKVQEVHYGQNAPNARWQTFLSRARIREVLYKAGLAGDQIEQLEVKTRSESGRAAVIDFQGDYTQELKAQDFRRLVGYKKLPSLLFDVETVEGGFLFTGQGSGHGIGLCQWAAKEMAEEGLSFEQILNYFYQPIDLGYYGG</sequence>
<evidence type="ECO:0000259" key="2">
    <source>
        <dbReference type="Pfam" id="PF08486"/>
    </source>
</evidence>
<evidence type="ECO:0000256" key="1">
    <source>
        <dbReference type="SAM" id="SignalP"/>
    </source>
</evidence>
<feature type="chain" id="PRO_5009524659" description="Sporulation stage II protein D amidase enhancer LytB N-terminal domain-containing protein" evidence="1">
    <location>
        <begin position="21"/>
        <end position="372"/>
    </location>
</feature>
<evidence type="ECO:0000313" key="4">
    <source>
        <dbReference type="Proteomes" id="UP000178449"/>
    </source>
</evidence>
<comment type="caution">
    <text evidence="3">The sequence shown here is derived from an EMBL/GenBank/DDBJ whole genome shotgun (WGS) entry which is preliminary data.</text>
</comment>
<organism evidence="3 4">
    <name type="scientific">Candidatus Lambdaproteobacteria bacterium RIFOXYD2_FULL_50_16</name>
    <dbReference type="NCBI Taxonomy" id="1817772"/>
    <lineage>
        <taxon>Bacteria</taxon>
        <taxon>Pseudomonadati</taxon>
        <taxon>Pseudomonadota</taxon>
        <taxon>Candidatus Lambdaproteobacteria</taxon>
    </lineage>
</organism>
<name>A0A1F6GFP4_9PROT</name>
<dbReference type="STRING" id="1817772.A2527_00120"/>
<dbReference type="InterPro" id="IPR013693">
    <property type="entry name" value="SpoIID/LytB_N"/>
</dbReference>
<dbReference type="Pfam" id="PF08486">
    <property type="entry name" value="SpoIID"/>
    <property type="match status" value="1"/>
</dbReference>
<protein>
    <recommendedName>
        <fullName evidence="2">Sporulation stage II protein D amidase enhancer LytB N-terminal domain-containing protein</fullName>
    </recommendedName>
</protein>
<reference evidence="3 4" key="1">
    <citation type="journal article" date="2016" name="Nat. Commun.">
        <title>Thousands of microbial genomes shed light on interconnected biogeochemical processes in an aquifer system.</title>
        <authorList>
            <person name="Anantharaman K."/>
            <person name="Brown C.T."/>
            <person name="Hug L.A."/>
            <person name="Sharon I."/>
            <person name="Castelle C.J."/>
            <person name="Probst A.J."/>
            <person name="Thomas B.C."/>
            <person name="Singh A."/>
            <person name="Wilkins M.J."/>
            <person name="Karaoz U."/>
            <person name="Brodie E.L."/>
            <person name="Williams K.H."/>
            <person name="Hubbard S.S."/>
            <person name="Banfield J.F."/>
        </authorList>
    </citation>
    <scope>NUCLEOTIDE SEQUENCE [LARGE SCALE GENOMIC DNA]</scope>
</reference>
<accession>A0A1F6GFP4</accession>
<dbReference type="GO" id="GO:0030435">
    <property type="term" value="P:sporulation resulting in formation of a cellular spore"/>
    <property type="evidence" value="ECO:0007669"/>
    <property type="project" value="InterPro"/>
</dbReference>
<keyword evidence="1" id="KW-0732">Signal</keyword>
<gene>
    <name evidence="3" type="ORF">A2527_00120</name>
</gene>
<dbReference type="Proteomes" id="UP000178449">
    <property type="component" value="Unassembled WGS sequence"/>
</dbReference>
<feature type="signal peptide" evidence="1">
    <location>
        <begin position="1"/>
        <end position="20"/>
    </location>
</feature>
<feature type="domain" description="Sporulation stage II protein D amidase enhancer LytB N-terminal" evidence="2">
    <location>
        <begin position="112"/>
        <end position="201"/>
    </location>
</feature>
<dbReference type="AlphaFoldDB" id="A0A1F6GFP4"/>
<dbReference type="InterPro" id="IPR013486">
    <property type="entry name" value="SpoIID/LytB"/>
</dbReference>
<dbReference type="EMBL" id="MFNE01000007">
    <property type="protein sequence ID" value="OGG96919.1"/>
    <property type="molecule type" value="Genomic_DNA"/>
</dbReference>
<proteinExistence type="predicted"/>
<dbReference type="NCBIfam" id="TIGR02669">
    <property type="entry name" value="SpoIID_LytB"/>
    <property type="match status" value="1"/>
</dbReference>
<evidence type="ECO:0000313" key="3">
    <source>
        <dbReference type="EMBL" id="OGG96919.1"/>
    </source>
</evidence>